<dbReference type="PANTHER" id="PTHR32410:SF216">
    <property type="entry name" value="PHORBOL-ESTER_DAG-TYPE DOMAIN-CONTAINING PROTEIN"/>
    <property type="match status" value="1"/>
</dbReference>
<name>A0A4S4E7Y8_CAMSN</name>
<dbReference type="InterPro" id="IPR043145">
    <property type="entry name" value="Znf_ZZ_sf"/>
</dbReference>
<reference evidence="7 8" key="1">
    <citation type="journal article" date="2018" name="Proc. Natl. Acad. Sci. U.S.A.">
        <title>Draft genome sequence of Camellia sinensis var. sinensis provides insights into the evolution of the tea genome and tea quality.</title>
        <authorList>
            <person name="Wei C."/>
            <person name="Yang H."/>
            <person name="Wang S."/>
            <person name="Zhao J."/>
            <person name="Liu C."/>
            <person name="Gao L."/>
            <person name="Xia E."/>
            <person name="Lu Y."/>
            <person name="Tai Y."/>
            <person name="She G."/>
            <person name="Sun J."/>
            <person name="Cao H."/>
            <person name="Tong W."/>
            <person name="Gao Q."/>
            <person name="Li Y."/>
            <person name="Deng W."/>
            <person name="Jiang X."/>
            <person name="Wang W."/>
            <person name="Chen Q."/>
            <person name="Zhang S."/>
            <person name="Li H."/>
            <person name="Wu J."/>
            <person name="Wang P."/>
            <person name="Li P."/>
            <person name="Shi C."/>
            <person name="Zheng F."/>
            <person name="Jian J."/>
            <person name="Huang B."/>
            <person name="Shan D."/>
            <person name="Shi M."/>
            <person name="Fang C."/>
            <person name="Yue Y."/>
            <person name="Li F."/>
            <person name="Li D."/>
            <person name="Wei S."/>
            <person name="Han B."/>
            <person name="Jiang C."/>
            <person name="Yin Y."/>
            <person name="Xia T."/>
            <person name="Zhang Z."/>
            <person name="Bennetzen J.L."/>
            <person name="Zhao S."/>
            <person name="Wan X."/>
        </authorList>
    </citation>
    <scope>NUCLEOTIDE SEQUENCE [LARGE SCALE GENOMIC DNA]</scope>
    <source>
        <strain evidence="8">cv. Shuchazao</strain>
        <tissue evidence="7">Leaf</tissue>
    </source>
</reference>
<evidence type="ECO:0000313" key="8">
    <source>
        <dbReference type="Proteomes" id="UP000306102"/>
    </source>
</evidence>
<keyword evidence="4" id="KW-0862">Zinc</keyword>
<dbReference type="EMBL" id="SDRB02006742">
    <property type="protein sequence ID" value="THG12181.1"/>
    <property type="molecule type" value="Genomic_DNA"/>
</dbReference>
<dbReference type="Proteomes" id="UP000306102">
    <property type="component" value="Unassembled WGS sequence"/>
</dbReference>
<dbReference type="InterPro" id="IPR046349">
    <property type="entry name" value="C1-like_sf"/>
</dbReference>
<protein>
    <recommendedName>
        <fullName evidence="6">ZZ-type domain-containing protein</fullName>
    </recommendedName>
</protein>
<accession>A0A4S4E7Y8</accession>
<feature type="domain" description="ZZ-type" evidence="6">
    <location>
        <begin position="22"/>
        <end position="79"/>
    </location>
</feature>
<dbReference type="PROSITE" id="PS50135">
    <property type="entry name" value="ZF_ZZ_2"/>
    <property type="match status" value="1"/>
</dbReference>
<evidence type="ECO:0000256" key="4">
    <source>
        <dbReference type="ARBA" id="ARBA00022833"/>
    </source>
</evidence>
<dbReference type="Gene3D" id="3.30.60.90">
    <property type="match status" value="1"/>
</dbReference>
<keyword evidence="3 5" id="KW-0863">Zinc-finger</keyword>
<evidence type="ECO:0000256" key="1">
    <source>
        <dbReference type="ARBA" id="ARBA00022723"/>
    </source>
</evidence>
<organism evidence="7 8">
    <name type="scientific">Camellia sinensis var. sinensis</name>
    <name type="common">China tea</name>
    <dbReference type="NCBI Taxonomy" id="542762"/>
    <lineage>
        <taxon>Eukaryota</taxon>
        <taxon>Viridiplantae</taxon>
        <taxon>Streptophyta</taxon>
        <taxon>Embryophyta</taxon>
        <taxon>Tracheophyta</taxon>
        <taxon>Spermatophyta</taxon>
        <taxon>Magnoliopsida</taxon>
        <taxon>eudicotyledons</taxon>
        <taxon>Gunneridae</taxon>
        <taxon>Pentapetalae</taxon>
        <taxon>asterids</taxon>
        <taxon>Ericales</taxon>
        <taxon>Theaceae</taxon>
        <taxon>Camellia</taxon>
    </lineage>
</organism>
<dbReference type="InterPro" id="IPR053192">
    <property type="entry name" value="Vacuole_Formation_Reg"/>
</dbReference>
<evidence type="ECO:0000256" key="2">
    <source>
        <dbReference type="ARBA" id="ARBA00022737"/>
    </source>
</evidence>
<dbReference type="Pfam" id="PF03107">
    <property type="entry name" value="C1_2"/>
    <property type="match status" value="9"/>
</dbReference>
<evidence type="ECO:0000259" key="6">
    <source>
        <dbReference type="PROSITE" id="PS50135"/>
    </source>
</evidence>
<evidence type="ECO:0000256" key="3">
    <source>
        <dbReference type="ARBA" id="ARBA00022771"/>
    </source>
</evidence>
<dbReference type="GO" id="GO:0008270">
    <property type="term" value="F:zinc ion binding"/>
    <property type="evidence" value="ECO:0007669"/>
    <property type="project" value="UniProtKB-KW"/>
</dbReference>
<gene>
    <name evidence="7" type="ORF">TEA_024337</name>
</gene>
<dbReference type="InterPro" id="IPR004146">
    <property type="entry name" value="DC1"/>
</dbReference>
<dbReference type="SUPFAM" id="SSF57889">
    <property type="entry name" value="Cysteine-rich domain"/>
    <property type="match status" value="5"/>
</dbReference>
<keyword evidence="2" id="KW-0677">Repeat</keyword>
<dbReference type="AlphaFoldDB" id="A0A4S4E7Y8"/>
<dbReference type="PANTHER" id="PTHR32410">
    <property type="entry name" value="CYSTEINE/HISTIDINE-RICH C1 DOMAIN FAMILY PROTEIN"/>
    <property type="match status" value="1"/>
</dbReference>
<evidence type="ECO:0000256" key="5">
    <source>
        <dbReference type="PROSITE-ProRule" id="PRU00228"/>
    </source>
</evidence>
<proteinExistence type="predicted"/>
<dbReference type="InterPro" id="IPR000433">
    <property type="entry name" value="Znf_ZZ"/>
</dbReference>
<keyword evidence="1" id="KW-0479">Metal-binding</keyword>
<dbReference type="InterPro" id="IPR001965">
    <property type="entry name" value="Znf_PHD"/>
</dbReference>
<evidence type="ECO:0000313" key="7">
    <source>
        <dbReference type="EMBL" id="THG12181.1"/>
    </source>
</evidence>
<comment type="caution">
    <text evidence="7">The sequence shown here is derived from an EMBL/GenBank/DDBJ whole genome shotgun (WGS) entry which is preliminary data.</text>
</comment>
<keyword evidence="8" id="KW-1185">Reference proteome</keyword>
<dbReference type="SMART" id="SM00249">
    <property type="entry name" value="PHD"/>
    <property type="match status" value="4"/>
</dbReference>
<sequence length="725" mass="82993">MEIDHFSHKHPLILLEDLNENRVKIHCYGCQQPISGTPSYKCSQCSYFSLHKDCAQLPHQTNHPLHLHHPLTLLPSPPYPRNDCSACRRPCNGFTYNCSICDFNLDLMCAFLVQKIELNFHEHPLIPIQRPALFLCDACGIKHEGSSYQCGTCQFWVNQKCASLMGTIKHSDHDHFLSLTYSLPYEDYRFKSYCDICSKKVNRANWVYCCAECKYCAHVNCATSKSKLSRDHKIRHIDQKIEAKELEGNLICLPLTDESVNGIPNFTKPAQMYHVCHPHPLYFADMQINDGSYSESKLLVCDGCSKPISAPLYRCTECNSSLHECCAKLPIEVRHPLHLQHPLILNRWRSGYSDPPSCQSCKMRCNGVLFSCLACNFFLDIECALLQGLIVHEAHEHTLALRKISNVQCAVCEYTCSGVAFVCGNCNFNIHLRCAFLPRTVRHKCDEHPLTLAYSAVKDNSNEYYCEICEEQLNTKFWFYHCGDCNQSLQIQCIRKADLQGSSLFIFKHEAHMHTLALEATLDFRCSGCNYNCSGVALICDICDFKLDTRGAFLLRTVRHRYDKHPYNLTYSGNPEEYYCDICEGEINPQCWFYHCSVCDQSLHTICVQVDEYSAIKIGDELNVGGHPHLLTYVRYHKDISPCNRCGELVKDIYASKGRWKDVERKLVNEKRTRKPFGCCWIKGEGTLMVCNVFLSKLLLASSFIGLYAIKIEFHHLAALQLMRT</sequence>
<dbReference type="STRING" id="542762.A0A4S4E7Y8"/>